<evidence type="ECO:0000313" key="3">
    <source>
        <dbReference type="EMBL" id="CAF4966941.1"/>
    </source>
</evidence>
<accession>A0A818RWE3</accession>
<evidence type="ECO:0000256" key="1">
    <source>
        <dbReference type="SAM" id="MobiDB-lite"/>
    </source>
</evidence>
<dbReference type="Proteomes" id="UP000663848">
    <property type="component" value="Unassembled WGS sequence"/>
</dbReference>
<sequence length="308" mass="36540">MTTKNTNSYIQEEDEEEQGETLQHFDKMSSDLPWNIKGKIKVDEKLDEIEEQNRSEKMSQLSTSTTTEKDPIRIVKEINDQLEIIPNYLTKQNIAFKKLIYQALSSITTTTTEKLNSDTNELRKIAILIYKIMVIQTYQYLWKIYFKSGTGQLIIPFETKQKLSYPTTLSIWPKEIKAIVLSNKKGTTNENEICLKFTDDHLYALQHQLKQYQQELNIKANNFQGYTLSIQEKLMTYIEENLNSSLSKKIDHQVELIHYDYHIRALKLEYFQHKPNEYQRQLMKQICESKYEQETSEQEYEFLKQQIA</sequence>
<dbReference type="AlphaFoldDB" id="A0A818RWE3"/>
<proteinExistence type="predicted"/>
<evidence type="ECO:0000313" key="4">
    <source>
        <dbReference type="Proteomes" id="UP000663872"/>
    </source>
</evidence>
<name>A0A818RWE3_9BILA</name>
<gene>
    <name evidence="2" type="ORF">GRG538_LOCUS25735</name>
    <name evidence="3" type="ORF">QYT958_LOCUS34827</name>
</gene>
<reference evidence="2" key="1">
    <citation type="submission" date="2021-02" db="EMBL/GenBank/DDBJ databases">
        <authorList>
            <person name="Nowell W R."/>
        </authorList>
    </citation>
    <scope>NUCLEOTIDE SEQUENCE</scope>
</reference>
<evidence type="ECO:0000313" key="2">
    <source>
        <dbReference type="EMBL" id="CAF3660786.1"/>
    </source>
</evidence>
<feature type="region of interest" description="Disordered" evidence="1">
    <location>
        <begin position="1"/>
        <end position="27"/>
    </location>
</feature>
<dbReference type="EMBL" id="CAJOBR010025545">
    <property type="protein sequence ID" value="CAF4966941.1"/>
    <property type="molecule type" value="Genomic_DNA"/>
</dbReference>
<dbReference type="EMBL" id="CAJNYT010004403">
    <property type="protein sequence ID" value="CAF3660786.1"/>
    <property type="molecule type" value="Genomic_DNA"/>
</dbReference>
<comment type="caution">
    <text evidence="2">The sequence shown here is derived from an EMBL/GenBank/DDBJ whole genome shotgun (WGS) entry which is preliminary data.</text>
</comment>
<organism evidence="2 4">
    <name type="scientific">Rotaria socialis</name>
    <dbReference type="NCBI Taxonomy" id="392032"/>
    <lineage>
        <taxon>Eukaryota</taxon>
        <taxon>Metazoa</taxon>
        <taxon>Spiralia</taxon>
        <taxon>Gnathifera</taxon>
        <taxon>Rotifera</taxon>
        <taxon>Eurotatoria</taxon>
        <taxon>Bdelloidea</taxon>
        <taxon>Philodinida</taxon>
        <taxon>Philodinidae</taxon>
        <taxon>Rotaria</taxon>
    </lineage>
</organism>
<protein>
    <submittedName>
        <fullName evidence="2">Uncharacterized protein</fullName>
    </submittedName>
</protein>
<feature type="compositionally biased region" description="Polar residues" evidence="1">
    <location>
        <begin position="1"/>
        <end position="10"/>
    </location>
</feature>
<dbReference type="Proteomes" id="UP000663872">
    <property type="component" value="Unassembled WGS sequence"/>
</dbReference>